<evidence type="ECO:0000256" key="4">
    <source>
        <dbReference type="ARBA" id="ARBA00022989"/>
    </source>
</evidence>
<evidence type="ECO:0000256" key="1">
    <source>
        <dbReference type="ARBA" id="ARBA00004651"/>
    </source>
</evidence>
<dbReference type="Proteomes" id="UP001500782">
    <property type="component" value="Unassembled WGS sequence"/>
</dbReference>
<dbReference type="Pfam" id="PF02687">
    <property type="entry name" value="FtsX"/>
    <property type="match status" value="2"/>
</dbReference>
<keyword evidence="2" id="KW-1003">Cell membrane</keyword>
<keyword evidence="3 6" id="KW-0812">Transmembrane</keyword>
<evidence type="ECO:0000256" key="5">
    <source>
        <dbReference type="ARBA" id="ARBA00023136"/>
    </source>
</evidence>
<evidence type="ECO:0000259" key="7">
    <source>
        <dbReference type="Pfam" id="PF02687"/>
    </source>
</evidence>
<feature type="transmembrane region" description="Helical" evidence="6">
    <location>
        <begin position="415"/>
        <end position="433"/>
    </location>
</feature>
<evidence type="ECO:0000256" key="2">
    <source>
        <dbReference type="ARBA" id="ARBA00022475"/>
    </source>
</evidence>
<keyword evidence="9" id="KW-1185">Reference proteome</keyword>
<feature type="domain" description="ABC3 transporter permease C-terminal" evidence="7">
    <location>
        <begin position="630"/>
        <end position="748"/>
    </location>
</feature>
<keyword evidence="4 6" id="KW-1133">Transmembrane helix</keyword>
<evidence type="ECO:0000313" key="9">
    <source>
        <dbReference type="Proteomes" id="UP001500782"/>
    </source>
</evidence>
<feature type="transmembrane region" description="Helical" evidence="6">
    <location>
        <begin position="626"/>
        <end position="651"/>
    </location>
</feature>
<evidence type="ECO:0000256" key="3">
    <source>
        <dbReference type="ARBA" id="ARBA00022692"/>
    </source>
</evidence>
<organism evidence="8 9">
    <name type="scientific">Bacillus carboniphilus</name>
    <dbReference type="NCBI Taxonomy" id="86663"/>
    <lineage>
        <taxon>Bacteria</taxon>
        <taxon>Bacillati</taxon>
        <taxon>Bacillota</taxon>
        <taxon>Bacilli</taxon>
        <taxon>Bacillales</taxon>
        <taxon>Bacillaceae</taxon>
        <taxon>Bacillus</taxon>
    </lineage>
</organism>
<feature type="domain" description="ABC3 transporter permease C-terminal" evidence="7">
    <location>
        <begin position="249"/>
        <end position="364"/>
    </location>
</feature>
<evidence type="ECO:0000256" key="6">
    <source>
        <dbReference type="SAM" id="Phobius"/>
    </source>
</evidence>
<dbReference type="InterPro" id="IPR038766">
    <property type="entry name" value="Membrane_comp_ABC_pdt"/>
</dbReference>
<feature type="transmembrane region" description="Helical" evidence="6">
    <location>
        <begin position="21"/>
        <end position="40"/>
    </location>
</feature>
<evidence type="ECO:0000313" key="8">
    <source>
        <dbReference type="EMBL" id="GAA0346396.1"/>
    </source>
</evidence>
<gene>
    <name evidence="8" type="ORF">GCM10008967_41010</name>
</gene>
<feature type="transmembrane region" description="Helical" evidence="6">
    <location>
        <begin position="336"/>
        <end position="362"/>
    </location>
</feature>
<dbReference type="PANTHER" id="PTHR30287:SF1">
    <property type="entry name" value="INNER MEMBRANE PROTEIN"/>
    <property type="match status" value="1"/>
</dbReference>
<dbReference type="EMBL" id="BAAADJ010000064">
    <property type="protein sequence ID" value="GAA0346396.1"/>
    <property type="molecule type" value="Genomic_DNA"/>
</dbReference>
<dbReference type="InterPro" id="IPR003838">
    <property type="entry name" value="ABC3_permease_C"/>
</dbReference>
<feature type="transmembrane region" description="Helical" evidence="6">
    <location>
        <begin position="249"/>
        <end position="267"/>
    </location>
</feature>
<comment type="caution">
    <text evidence="8">The sequence shown here is derived from an EMBL/GenBank/DDBJ whole genome shotgun (WGS) entry which is preliminary data.</text>
</comment>
<dbReference type="PANTHER" id="PTHR30287">
    <property type="entry name" value="MEMBRANE COMPONENT OF PREDICTED ABC SUPERFAMILY METABOLITE UPTAKE TRANSPORTER"/>
    <property type="match status" value="1"/>
</dbReference>
<feature type="transmembrane region" description="Helical" evidence="6">
    <location>
        <begin position="718"/>
        <end position="739"/>
    </location>
</feature>
<dbReference type="RefSeq" id="WP_343803561.1">
    <property type="nucleotide sequence ID" value="NZ_BAAADJ010000064.1"/>
</dbReference>
<reference evidence="9" key="1">
    <citation type="journal article" date="2019" name="Int. J. Syst. Evol. Microbiol.">
        <title>The Global Catalogue of Microorganisms (GCM) 10K type strain sequencing project: providing services to taxonomists for standard genome sequencing and annotation.</title>
        <authorList>
            <consortium name="The Broad Institute Genomics Platform"/>
            <consortium name="The Broad Institute Genome Sequencing Center for Infectious Disease"/>
            <person name="Wu L."/>
            <person name="Ma J."/>
        </authorList>
    </citation>
    <scope>NUCLEOTIDE SEQUENCE [LARGE SCALE GENOMIC DNA]</scope>
    <source>
        <strain evidence="9">JCM 9731</strain>
    </source>
</reference>
<comment type="subcellular location">
    <subcellularLocation>
        <location evidence="1">Cell membrane</location>
        <topology evidence="1">Multi-pass membrane protein</topology>
    </subcellularLocation>
</comment>
<protein>
    <submittedName>
        <fullName evidence="8">FtsX-like permease family protein</fullName>
    </submittedName>
</protein>
<sequence>MSLQKGVMRTIWKRKMQSLGSIILLMIAVMLYIMMTNSLTSLDKSYQMFKENYQQESFQFISADRMEAEQVAKLEQKMGIELEERSFVDVSVDGDRTLRLLTIPTNINQPYLTEGVIPTNENEVALAEKYAAILGLTVGDNLKLNNQTFEISGLVYLPDYIYPIENEANLMSMPGDFGVGLLTVDGLSYLGLPSVIQYSGLNSSEMELTKVKQEINKLIPVLKWTNANENPAISTFETEVEGSMKFSSFLPLIITLMAIMMVTLLVTKQIEWERKQIGTLKALGYQRFELLKAYISLPLLVGLLGTILGSLLGWVLSSPLQTLYTDFYHIPTFTSVGSVFSFVLAILVPVLLLLVISGIAIFRKVSSDPLTLMKGEQSGHQINQKVRGQSFISKFSNYQTKYRVRAMLRSKSRMFYMLIGSIFSSVTLIFGFLNMNSIDVLFTETFQNVNQYNYGVYYKGLQTEEVDGDPFTLIQSEIDTITVGGQEKEISGPSVSLYGVDSDVTLVNLEEANLEGNIKKALEEGVIINQVISYSHNLEIGDQISLISATNGDTHTFTVQGIVEAYTGATIYASRHTVNEFAGFPAKSYTGAWTLNEPNDQSEIFMLEDKAKIVDSFESLIGPSRYSILITAGIAITIGVLIMSLLTNMILEENTYTISMLKVLGYEDKTIAKMVLNLYTTVVLVGYIISIPISLLAMNEVVRYLASETSFALPVKLQPIWIMIGLLIILLTYQLSLFVSKRKLRKVSLQEVMKHQDN</sequence>
<name>A0ABP3GIN7_9BACI</name>
<feature type="transmembrane region" description="Helical" evidence="6">
    <location>
        <begin position="676"/>
        <end position="698"/>
    </location>
</feature>
<keyword evidence="5 6" id="KW-0472">Membrane</keyword>
<proteinExistence type="predicted"/>
<accession>A0ABP3GIN7</accession>
<feature type="transmembrane region" description="Helical" evidence="6">
    <location>
        <begin position="293"/>
        <end position="316"/>
    </location>
</feature>